<keyword evidence="2" id="KW-1185">Reference proteome</keyword>
<evidence type="ECO:0000313" key="2">
    <source>
        <dbReference type="Proteomes" id="UP000295361"/>
    </source>
</evidence>
<comment type="caution">
    <text evidence="1">The sequence shown here is derived from an EMBL/GenBank/DDBJ whole genome shotgun (WGS) entry which is preliminary data.</text>
</comment>
<dbReference type="Proteomes" id="UP000295361">
    <property type="component" value="Unassembled WGS sequence"/>
</dbReference>
<dbReference type="EMBL" id="SNXS01000003">
    <property type="protein sequence ID" value="TDP71548.1"/>
    <property type="molecule type" value="Genomic_DNA"/>
</dbReference>
<gene>
    <name evidence="1" type="ORF">DES47_103529</name>
</gene>
<protein>
    <submittedName>
        <fullName evidence="1">Uncharacterized protein</fullName>
    </submittedName>
</protein>
<organism evidence="1 2">
    <name type="scientific">Roseateles toxinivorans</name>
    <dbReference type="NCBI Taxonomy" id="270368"/>
    <lineage>
        <taxon>Bacteria</taxon>
        <taxon>Pseudomonadati</taxon>
        <taxon>Pseudomonadota</taxon>
        <taxon>Betaproteobacteria</taxon>
        <taxon>Burkholderiales</taxon>
        <taxon>Sphaerotilaceae</taxon>
        <taxon>Roseateles</taxon>
    </lineage>
</organism>
<evidence type="ECO:0000313" key="1">
    <source>
        <dbReference type="EMBL" id="TDP71548.1"/>
    </source>
</evidence>
<accession>A0A4R6QPI5</accession>
<dbReference type="AlphaFoldDB" id="A0A4R6QPI5"/>
<reference evidence="1 2" key="1">
    <citation type="submission" date="2019-03" db="EMBL/GenBank/DDBJ databases">
        <title>Genomic Encyclopedia of Type Strains, Phase IV (KMG-IV): sequencing the most valuable type-strain genomes for metagenomic binning, comparative biology and taxonomic classification.</title>
        <authorList>
            <person name="Goeker M."/>
        </authorList>
    </citation>
    <scope>NUCLEOTIDE SEQUENCE [LARGE SCALE GENOMIC DNA]</scope>
    <source>
        <strain evidence="1 2">DSM 16998</strain>
    </source>
</reference>
<proteinExistence type="predicted"/>
<sequence>MNEGGETSFELVVQQRKLVFYLEDHGEAIATAGATGTLSVERGTAKHVAPLKARAGNQIEALAPIKLAAGDRLMAKVTLGNGSIVVGRFVIAK</sequence>
<dbReference type="InParanoid" id="A0A4R6QPI5"/>
<name>A0A4R6QPI5_9BURK</name>